<dbReference type="AlphaFoldDB" id="A0A9P9WY46"/>
<dbReference type="SUPFAM" id="SSF54189">
    <property type="entry name" value="Ribosomal proteins S24e, L23 and L15e"/>
    <property type="match status" value="1"/>
</dbReference>
<dbReference type="Proteomes" id="UP000829685">
    <property type="component" value="Unassembled WGS sequence"/>
</dbReference>
<keyword evidence="3" id="KW-0687">Ribonucleoprotein</keyword>
<dbReference type="PANTHER" id="PTHR12059">
    <property type="entry name" value="RIBOSOMAL PROTEIN L23-RELATED"/>
    <property type="match status" value="1"/>
</dbReference>
<dbReference type="GO" id="GO:0032543">
    <property type="term" value="P:mitochondrial translation"/>
    <property type="evidence" value="ECO:0007669"/>
    <property type="project" value="TreeGrafter"/>
</dbReference>
<feature type="compositionally biased region" description="Basic residues" evidence="5">
    <location>
        <begin position="51"/>
        <end position="64"/>
    </location>
</feature>
<evidence type="ECO:0000313" key="6">
    <source>
        <dbReference type="EMBL" id="KAI1881256.1"/>
    </source>
</evidence>
<keyword evidence="7" id="KW-1185">Reference proteome</keyword>
<dbReference type="Gene3D" id="3.30.70.330">
    <property type="match status" value="1"/>
</dbReference>
<reference evidence="6" key="1">
    <citation type="submission" date="2021-03" db="EMBL/GenBank/DDBJ databases">
        <title>Revisited historic fungal species revealed as producer of novel bioactive compounds through whole genome sequencing and comparative genomics.</title>
        <authorList>
            <person name="Vignolle G.A."/>
            <person name="Hochenegger N."/>
            <person name="Mach R.L."/>
            <person name="Mach-Aigner A.R."/>
            <person name="Javad Rahimi M."/>
            <person name="Salim K.A."/>
            <person name="Chan C.M."/>
            <person name="Lim L.B.L."/>
            <person name="Cai F."/>
            <person name="Druzhinina I.S."/>
            <person name="U'Ren J.M."/>
            <person name="Derntl C."/>
        </authorList>
    </citation>
    <scope>NUCLEOTIDE SEQUENCE</scope>
    <source>
        <strain evidence="6">TUCIM 5799</strain>
    </source>
</reference>
<sequence length="261" mass="30340">MQELIVRWSSLVSGWSRMSRTGVELQTPISNLMILGVQSFERKREKDLAAHRSRNPPQIRHHGRSYGEDVPYRNEASLPPSLRRPDHVVVLTRPHRPQPPQFATFQVPLTFNKLDIRDYLLNAYGVSTRGVRSHIAQRPPRLSPFTGRLGRPPPIKYMTVELEKPFAWPKAPTAPEETEKWHSEEMRNRIALEKDADRRRKVYGEKGELITPAMRKRDADRRMLADQAAELLEGRKKWENNRELDPRWRTADAEQASSESK</sequence>
<comment type="caution">
    <text evidence="6">The sequence shown here is derived from an EMBL/GenBank/DDBJ whole genome shotgun (WGS) entry which is preliminary data.</text>
</comment>
<dbReference type="GO" id="GO:0005762">
    <property type="term" value="C:mitochondrial large ribosomal subunit"/>
    <property type="evidence" value="ECO:0007669"/>
    <property type="project" value="TreeGrafter"/>
</dbReference>
<protein>
    <recommendedName>
        <fullName evidence="4">Large ribosomal subunit protein uL23m</fullName>
    </recommendedName>
</protein>
<accession>A0A9P9WY46</accession>
<dbReference type="InterPro" id="IPR012678">
    <property type="entry name" value="Ribosomal_uL23/eL15/eS24_sf"/>
</dbReference>
<evidence type="ECO:0000256" key="3">
    <source>
        <dbReference type="ARBA" id="ARBA00023274"/>
    </source>
</evidence>
<feature type="region of interest" description="Disordered" evidence="5">
    <location>
        <begin position="233"/>
        <end position="261"/>
    </location>
</feature>
<evidence type="ECO:0000256" key="2">
    <source>
        <dbReference type="ARBA" id="ARBA00022980"/>
    </source>
</evidence>
<feature type="compositionally biased region" description="Basic and acidic residues" evidence="5">
    <location>
        <begin position="233"/>
        <end position="252"/>
    </location>
</feature>
<dbReference type="EMBL" id="JAFIMR010000001">
    <property type="protein sequence ID" value="KAI1881256.1"/>
    <property type="molecule type" value="Genomic_DNA"/>
</dbReference>
<evidence type="ECO:0000256" key="5">
    <source>
        <dbReference type="SAM" id="MobiDB-lite"/>
    </source>
</evidence>
<gene>
    <name evidence="6" type="ORF">JX265_000082</name>
</gene>
<evidence type="ECO:0000256" key="4">
    <source>
        <dbReference type="ARBA" id="ARBA00039977"/>
    </source>
</evidence>
<organism evidence="6 7">
    <name type="scientific">Neoarthrinium moseri</name>
    <dbReference type="NCBI Taxonomy" id="1658444"/>
    <lineage>
        <taxon>Eukaryota</taxon>
        <taxon>Fungi</taxon>
        <taxon>Dikarya</taxon>
        <taxon>Ascomycota</taxon>
        <taxon>Pezizomycotina</taxon>
        <taxon>Sordariomycetes</taxon>
        <taxon>Xylariomycetidae</taxon>
        <taxon>Amphisphaeriales</taxon>
        <taxon>Apiosporaceae</taxon>
        <taxon>Neoarthrinium</taxon>
    </lineage>
</organism>
<dbReference type="InterPro" id="IPR012677">
    <property type="entry name" value="Nucleotide-bd_a/b_plait_sf"/>
</dbReference>
<comment type="similarity">
    <text evidence="1">Belongs to the universal ribosomal protein uL23 family.</text>
</comment>
<feature type="region of interest" description="Disordered" evidence="5">
    <location>
        <begin position="45"/>
        <end position="78"/>
    </location>
</feature>
<name>A0A9P9WY46_9PEZI</name>
<evidence type="ECO:0000313" key="7">
    <source>
        <dbReference type="Proteomes" id="UP000829685"/>
    </source>
</evidence>
<dbReference type="GO" id="GO:0003735">
    <property type="term" value="F:structural constituent of ribosome"/>
    <property type="evidence" value="ECO:0007669"/>
    <property type="project" value="InterPro"/>
</dbReference>
<proteinExistence type="inferred from homology"/>
<keyword evidence="2" id="KW-0689">Ribosomal protein</keyword>
<evidence type="ECO:0000256" key="1">
    <source>
        <dbReference type="ARBA" id="ARBA00006700"/>
    </source>
</evidence>
<dbReference type="Pfam" id="PF00276">
    <property type="entry name" value="Ribosomal_L23"/>
    <property type="match status" value="1"/>
</dbReference>
<dbReference type="InterPro" id="IPR013025">
    <property type="entry name" value="Ribosomal_uL23-like"/>
</dbReference>
<dbReference type="PANTHER" id="PTHR12059:SF5">
    <property type="entry name" value="LARGE RIBOSOMAL SUBUNIT PROTEIN UL23M"/>
    <property type="match status" value="1"/>
</dbReference>
<dbReference type="OrthoDB" id="275582at2759"/>